<keyword evidence="9" id="KW-1185">Reference proteome</keyword>
<dbReference type="GeneID" id="37035047"/>
<evidence type="ECO:0000256" key="2">
    <source>
        <dbReference type="ARBA" id="ARBA00023157"/>
    </source>
</evidence>
<accession>A0A316W554</accession>
<dbReference type="GO" id="GO:0006629">
    <property type="term" value="P:lipid metabolic process"/>
    <property type="evidence" value="ECO:0007669"/>
    <property type="project" value="InterPro"/>
</dbReference>
<evidence type="ECO:0000313" key="9">
    <source>
        <dbReference type="Proteomes" id="UP000245783"/>
    </source>
</evidence>
<evidence type="ECO:0000256" key="3">
    <source>
        <dbReference type="ARBA" id="ARBA00043996"/>
    </source>
</evidence>
<dbReference type="SUPFAM" id="SSF53474">
    <property type="entry name" value="alpha/beta-Hydrolases"/>
    <property type="match status" value="1"/>
</dbReference>
<dbReference type="GO" id="GO:0016787">
    <property type="term" value="F:hydrolase activity"/>
    <property type="evidence" value="ECO:0007669"/>
    <property type="project" value="UniProtKB-KW"/>
</dbReference>
<gene>
    <name evidence="8" type="ORF">IE81DRAFT_320918</name>
</gene>
<dbReference type="CDD" id="cd00519">
    <property type="entry name" value="Lipase_3"/>
    <property type="match status" value="1"/>
</dbReference>
<dbReference type="RefSeq" id="XP_025372099.1">
    <property type="nucleotide sequence ID" value="XM_025513177.1"/>
</dbReference>
<name>A0A316W554_9BASI</name>
<feature type="signal peptide" evidence="6">
    <location>
        <begin position="1"/>
        <end position="22"/>
    </location>
</feature>
<feature type="domain" description="Fungal lipase-type" evidence="7">
    <location>
        <begin position="195"/>
        <end position="308"/>
    </location>
</feature>
<comment type="catalytic activity">
    <reaction evidence="4">
        <text>a diacylglycerol + H2O = a monoacylglycerol + a fatty acid + H(+)</text>
        <dbReference type="Rhea" id="RHEA:32731"/>
        <dbReference type="ChEBI" id="CHEBI:15377"/>
        <dbReference type="ChEBI" id="CHEBI:15378"/>
        <dbReference type="ChEBI" id="CHEBI:17408"/>
        <dbReference type="ChEBI" id="CHEBI:18035"/>
        <dbReference type="ChEBI" id="CHEBI:28868"/>
    </reaction>
</comment>
<dbReference type="AlphaFoldDB" id="A0A316W554"/>
<dbReference type="Gene3D" id="3.40.50.1820">
    <property type="entry name" value="alpha/beta hydrolase"/>
    <property type="match status" value="1"/>
</dbReference>
<feature type="chain" id="PRO_5016378554" evidence="6">
    <location>
        <begin position="23"/>
        <end position="375"/>
    </location>
</feature>
<dbReference type="InterPro" id="IPR051218">
    <property type="entry name" value="Sec_MonoDiacylglyc_Lipase"/>
</dbReference>
<dbReference type="Proteomes" id="UP000245783">
    <property type="component" value="Unassembled WGS sequence"/>
</dbReference>
<organism evidence="8 9">
    <name type="scientific">Ceraceosorus guamensis</name>
    <dbReference type="NCBI Taxonomy" id="1522189"/>
    <lineage>
        <taxon>Eukaryota</taxon>
        <taxon>Fungi</taxon>
        <taxon>Dikarya</taxon>
        <taxon>Basidiomycota</taxon>
        <taxon>Ustilaginomycotina</taxon>
        <taxon>Exobasidiomycetes</taxon>
        <taxon>Ceraceosorales</taxon>
        <taxon>Ceraceosoraceae</taxon>
        <taxon>Ceraceosorus</taxon>
    </lineage>
</organism>
<dbReference type="PANTHER" id="PTHR45856:SF25">
    <property type="entry name" value="FUNGAL LIPASE-LIKE DOMAIN-CONTAINING PROTEIN"/>
    <property type="match status" value="1"/>
</dbReference>
<dbReference type="STRING" id="1522189.A0A316W554"/>
<dbReference type="PANTHER" id="PTHR45856">
    <property type="entry name" value="ALPHA/BETA-HYDROLASES SUPERFAMILY PROTEIN"/>
    <property type="match status" value="1"/>
</dbReference>
<keyword evidence="8" id="KW-0378">Hydrolase</keyword>
<keyword evidence="2" id="KW-1015">Disulfide bond</keyword>
<protein>
    <submittedName>
        <fullName evidence="8">Alpha/beta-hydrolase</fullName>
    </submittedName>
</protein>
<evidence type="ECO:0000313" key="8">
    <source>
        <dbReference type="EMBL" id="PWN44939.1"/>
    </source>
</evidence>
<comment type="catalytic activity">
    <reaction evidence="5">
        <text>a monoacylglycerol + H2O = glycerol + a fatty acid + H(+)</text>
        <dbReference type="Rhea" id="RHEA:15245"/>
        <dbReference type="ChEBI" id="CHEBI:15377"/>
        <dbReference type="ChEBI" id="CHEBI:15378"/>
        <dbReference type="ChEBI" id="CHEBI:17408"/>
        <dbReference type="ChEBI" id="CHEBI:17754"/>
        <dbReference type="ChEBI" id="CHEBI:28868"/>
    </reaction>
</comment>
<evidence type="ECO:0000256" key="1">
    <source>
        <dbReference type="ARBA" id="ARBA00022729"/>
    </source>
</evidence>
<evidence type="ECO:0000256" key="4">
    <source>
        <dbReference type="ARBA" id="ARBA00047591"/>
    </source>
</evidence>
<dbReference type="EMBL" id="KZ819358">
    <property type="protein sequence ID" value="PWN44939.1"/>
    <property type="molecule type" value="Genomic_DNA"/>
</dbReference>
<sequence>MRLKTVSSVTFALTCLFGASSALPADPTLDVRAAPQAGLPQDVPDTKTAFDEVSDPIPFDKQKLFSTEPPRPIGQALRQRLTFGANLAATVYCARVQNQREFNCGAPCEQSDPDGQVLFVQGDGYSDPHQSVNWLPNEKAVSVVVQGANLEDLRGIFNVLAFVPLPPANPIRNTLYTFGSNATNPIASIISILQNDISTVHGGFLATWARSYDKTLAATKTALGAHPEAIKIIIAGHSLGSAIGLLTLLAFLSDIGTDLPYEYLGYGSPRVFSPLGADLVDNVVSNPSAGTTYHHVHHNNDPVPHLGPIALNFLHAQNEVFLPDTDSPTALFCPGVENINCSLGRTNFTVNDHAGPYFGRIIGRDGVDCAGGGGV</sequence>
<dbReference type="OrthoDB" id="426718at2759"/>
<evidence type="ECO:0000256" key="6">
    <source>
        <dbReference type="SAM" id="SignalP"/>
    </source>
</evidence>
<proteinExistence type="inferred from homology"/>
<keyword evidence="1 6" id="KW-0732">Signal</keyword>
<evidence type="ECO:0000259" key="7">
    <source>
        <dbReference type="Pfam" id="PF01764"/>
    </source>
</evidence>
<dbReference type="InterPro" id="IPR029058">
    <property type="entry name" value="AB_hydrolase_fold"/>
</dbReference>
<dbReference type="InParanoid" id="A0A316W554"/>
<reference evidence="8 9" key="1">
    <citation type="journal article" date="2018" name="Mol. Biol. Evol.">
        <title>Broad Genomic Sampling Reveals a Smut Pathogenic Ancestry of the Fungal Clade Ustilaginomycotina.</title>
        <authorList>
            <person name="Kijpornyongpan T."/>
            <person name="Mondo S.J."/>
            <person name="Barry K."/>
            <person name="Sandor L."/>
            <person name="Lee J."/>
            <person name="Lipzen A."/>
            <person name="Pangilinan J."/>
            <person name="LaButti K."/>
            <person name="Hainaut M."/>
            <person name="Henrissat B."/>
            <person name="Grigoriev I.V."/>
            <person name="Spatafora J.W."/>
            <person name="Aime M.C."/>
        </authorList>
    </citation>
    <scope>NUCLEOTIDE SEQUENCE [LARGE SCALE GENOMIC DNA]</scope>
    <source>
        <strain evidence="8 9">MCA 4658</strain>
    </source>
</reference>
<dbReference type="InterPro" id="IPR002921">
    <property type="entry name" value="Fungal_lipase-type"/>
</dbReference>
<comment type="similarity">
    <text evidence="3">Belongs to the AB hydrolase superfamily. Lipase family. Class 3 subfamily.</text>
</comment>
<evidence type="ECO:0000256" key="5">
    <source>
        <dbReference type="ARBA" id="ARBA00048461"/>
    </source>
</evidence>
<dbReference type="Pfam" id="PF01764">
    <property type="entry name" value="Lipase_3"/>
    <property type="match status" value="1"/>
</dbReference>